<evidence type="ECO:0000256" key="1">
    <source>
        <dbReference type="SAM" id="MobiDB-lite"/>
    </source>
</evidence>
<dbReference type="SMART" id="SM00582">
    <property type="entry name" value="RPR"/>
    <property type="match status" value="1"/>
</dbReference>
<organism evidence="3">
    <name type="scientific">Aphanomyces astaci</name>
    <name type="common">Crayfish plague agent</name>
    <dbReference type="NCBI Taxonomy" id="112090"/>
    <lineage>
        <taxon>Eukaryota</taxon>
        <taxon>Sar</taxon>
        <taxon>Stramenopiles</taxon>
        <taxon>Oomycota</taxon>
        <taxon>Saprolegniomycetes</taxon>
        <taxon>Saprolegniales</taxon>
        <taxon>Verrucalvaceae</taxon>
        <taxon>Aphanomyces</taxon>
    </lineage>
</organism>
<dbReference type="PROSITE" id="PS51391">
    <property type="entry name" value="CID"/>
    <property type="match status" value="1"/>
</dbReference>
<evidence type="ECO:0000259" key="2">
    <source>
        <dbReference type="PROSITE" id="PS51391"/>
    </source>
</evidence>
<feature type="compositionally biased region" description="Basic and acidic residues" evidence="1">
    <location>
        <begin position="429"/>
        <end position="441"/>
    </location>
</feature>
<dbReference type="InterPro" id="IPR006569">
    <property type="entry name" value="CID_dom"/>
</dbReference>
<dbReference type="GO" id="GO:0031124">
    <property type="term" value="P:mRNA 3'-end processing"/>
    <property type="evidence" value="ECO:0007669"/>
    <property type="project" value="TreeGrafter"/>
</dbReference>
<accession>W4GG81</accession>
<feature type="compositionally biased region" description="Basic residues" evidence="1">
    <location>
        <begin position="354"/>
        <end position="369"/>
    </location>
</feature>
<feature type="region of interest" description="Disordered" evidence="1">
    <location>
        <begin position="317"/>
        <end position="448"/>
    </location>
</feature>
<feature type="compositionally biased region" description="Basic and acidic residues" evidence="1">
    <location>
        <begin position="370"/>
        <end position="388"/>
    </location>
</feature>
<dbReference type="Gene3D" id="1.25.40.90">
    <property type="match status" value="1"/>
</dbReference>
<dbReference type="SUPFAM" id="SSF48464">
    <property type="entry name" value="ENTH/VHS domain"/>
    <property type="match status" value="1"/>
</dbReference>
<feature type="domain" description="CID" evidence="2">
    <location>
        <begin position="2"/>
        <end position="135"/>
    </location>
</feature>
<gene>
    <name evidence="3" type="ORF">H257_07529</name>
</gene>
<sequence length="448" mass="51840">MPSDFSPDRFADKLATCSETAASIQALSGWILFHRRAIAEMVDVWYSSYKVQKAAHQVVHLYVANDVMQTGMRKYGRDIPDAFAEKLMLAIAITMSEGTQKTQDVVRKLVQVWRERHVLSDEVIDTMSDMCSTVVNARKDALKDTMALAKQHAAATNNDDESLVLQDIPDAVDSEMTRDTIRMIEELEGEVVSTDLLSDRMFQLSSNLHYFAQATTTSDDDETTITEWDQLEIPVFEIDLDGSATHVAAFRRHLENQLDKRTALTAHFTSLANHVVLDDMSLIEIAARMDDETKDMQALLDLCVEAAEAKEQKRKEYEAALRRRHSHPDVVSSLHQQHPHRLDHRRSDSDLHSFHRPPPPHHHQQHHHQQHEDMEWHPTDRHTTDARSRSRSRSRSKQSRSSHDHQRDDHRRRDDSHRQRFPPPPISHDPGHGRWNEQDRAKRPRQYY</sequence>
<reference evidence="3" key="1">
    <citation type="submission" date="2013-12" db="EMBL/GenBank/DDBJ databases">
        <title>The Genome Sequence of Aphanomyces astaci APO3.</title>
        <authorList>
            <consortium name="The Broad Institute Genomics Platform"/>
            <person name="Russ C."/>
            <person name="Tyler B."/>
            <person name="van West P."/>
            <person name="Dieguez-Uribeondo J."/>
            <person name="Young S.K."/>
            <person name="Zeng Q."/>
            <person name="Gargeya S."/>
            <person name="Fitzgerald M."/>
            <person name="Abouelleil A."/>
            <person name="Alvarado L."/>
            <person name="Chapman S.B."/>
            <person name="Gainer-Dewar J."/>
            <person name="Goldberg J."/>
            <person name="Griggs A."/>
            <person name="Gujja S."/>
            <person name="Hansen M."/>
            <person name="Howarth C."/>
            <person name="Imamovic A."/>
            <person name="Ireland A."/>
            <person name="Larimer J."/>
            <person name="McCowan C."/>
            <person name="Murphy C."/>
            <person name="Pearson M."/>
            <person name="Poon T.W."/>
            <person name="Priest M."/>
            <person name="Roberts A."/>
            <person name="Saif S."/>
            <person name="Shea T."/>
            <person name="Sykes S."/>
            <person name="Wortman J."/>
            <person name="Nusbaum C."/>
            <person name="Birren B."/>
        </authorList>
    </citation>
    <scope>NUCLEOTIDE SEQUENCE [LARGE SCALE GENOMIC DNA]</scope>
    <source>
        <strain evidence="3">APO3</strain>
    </source>
</reference>
<feature type="compositionally biased region" description="Basic and acidic residues" evidence="1">
    <location>
        <begin position="401"/>
        <end position="418"/>
    </location>
</feature>
<dbReference type="OrthoDB" id="10069473at2759"/>
<dbReference type="InterPro" id="IPR008942">
    <property type="entry name" value="ENTH_VHS"/>
</dbReference>
<proteinExistence type="predicted"/>
<dbReference type="RefSeq" id="XP_009831394.1">
    <property type="nucleotide sequence ID" value="XM_009833092.1"/>
</dbReference>
<dbReference type="Pfam" id="PF04818">
    <property type="entry name" value="CID"/>
    <property type="match status" value="1"/>
</dbReference>
<dbReference type="VEuPathDB" id="FungiDB:H257_07529"/>
<feature type="compositionally biased region" description="Basic residues" evidence="1">
    <location>
        <begin position="389"/>
        <end position="400"/>
    </location>
</feature>
<dbReference type="EMBL" id="KI913129">
    <property type="protein sequence ID" value="ETV78675.1"/>
    <property type="molecule type" value="Genomic_DNA"/>
</dbReference>
<protein>
    <recommendedName>
        <fullName evidence="2">CID domain-containing protein</fullName>
    </recommendedName>
</protein>
<evidence type="ECO:0000313" key="3">
    <source>
        <dbReference type="EMBL" id="ETV78675.1"/>
    </source>
</evidence>
<dbReference type="GeneID" id="20809525"/>
<dbReference type="PANTHER" id="PTHR12460">
    <property type="entry name" value="CYCLIN-DEPENDENT KINASE INHIBITOR-RELATED PROTEIN"/>
    <property type="match status" value="1"/>
</dbReference>
<dbReference type="STRING" id="112090.W4GG81"/>
<dbReference type="CDD" id="cd16981">
    <property type="entry name" value="CID_RPRD_like"/>
    <property type="match status" value="1"/>
</dbReference>
<dbReference type="GO" id="GO:0000993">
    <property type="term" value="F:RNA polymerase II complex binding"/>
    <property type="evidence" value="ECO:0007669"/>
    <property type="project" value="TreeGrafter"/>
</dbReference>
<name>W4GG81_APHAT</name>
<dbReference type="AlphaFoldDB" id="W4GG81"/>
<dbReference type="PANTHER" id="PTHR12460:SF0">
    <property type="entry name" value="CID DOMAIN-CONTAINING PROTEIN-RELATED"/>
    <property type="match status" value="1"/>
</dbReference>